<dbReference type="OrthoDB" id="124855at2759"/>
<dbReference type="AlphaFoldDB" id="A0A9K3PLM9"/>
<dbReference type="Pfam" id="PF05712">
    <property type="entry name" value="MRG"/>
    <property type="match status" value="1"/>
</dbReference>
<evidence type="ECO:0000259" key="2">
    <source>
        <dbReference type="Pfam" id="PF05712"/>
    </source>
</evidence>
<dbReference type="PANTHER" id="PTHR10880:SF15">
    <property type="entry name" value="MSL COMPLEX SUBUNIT 3"/>
    <property type="match status" value="1"/>
</dbReference>
<feature type="compositionally biased region" description="Polar residues" evidence="1">
    <location>
        <begin position="302"/>
        <end position="321"/>
    </location>
</feature>
<dbReference type="Proteomes" id="UP000693970">
    <property type="component" value="Unassembled WGS sequence"/>
</dbReference>
<dbReference type="GO" id="GO:0006355">
    <property type="term" value="P:regulation of DNA-templated transcription"/>
    <property type="evidence" value="ECO:0007669"/>
    <property type="project" value="InterPro"/>
</dbReference>
<dbReference type="InterPro" id="IPR026541">
    <property type="entry name" value="MRG_dom"/>
</dbReference>
<feature type="compositionally biased region" description="Basic and acidic residues" evidence="1">
    <location>
        <begin position="154"/>
        <end position="166"/>
    </location>
</feature>
<reference evidence="3" key="2">
    <citation type="submission" date="2021-04" db="EMBL/GenBank/DDBJ databases">
        <authorList>
            <person name="Podell S."/>
        </authorList>
    </citation>
    <scope>NUCLEOTIDE SEQUENCE</scope>
    <source>
        <strain evidence="3">Hildebrandi</strain>
    </source>
</reference>
<feature type="compositionally biased region" description="Polar residues" evidence="1">
    <location>
        <begin position="17"/>
        <end position="43"/>
    </location>
</feature>
<evidence type="ECO:0000256" key="1">
    <source>
        <dbReference type="SAM" id="MobiDB-lite"/>
    </source>
</evidence>
<sequence>MGKDGSGSKKRKKEENSNIATGVSTSSSSNRRQKTSMTSGQQFSVSSRLQDNNSSSSKSRNNGDAVGVVYQEYCELPFTLNTLLVDECNFITRKGFDSPHGYDCEPARRPARSVHDLPAKVTVKQVLQHYQRKRGGGTGGGTGDGGSSSNSSVVDKETDGKNTEEKQKQVKKFCTGLALLFDDVLPVCLLYHEERPQYESLQLDEDLKLKRPSEIYGSTFLLRLLVRLPRLLVAEPRSEMDIMGPMIADLIVLLQKNKQACFGKDVYREPRWEELFPWERALRQQQQKKRSTTDEEDDVTNDRSMSSPCTGSNSMAISRTP</sequence>
<feature type="compositionally biased region" description="Low complexity" evidence="1">
    <location>
        <begin position="44"/>
        <end position="62"/>
    </location>
</feature>
<dbReference type="EMBL" id="JAGRRH010000017">
    <property type="protein sequence ID" value="KAG7351853.1"/>
    <property type="molecule type" value="Genomic_DNA"/>
</dbReference>
<feature type="compositionally biased region" description="Gly residues" evidence="1">
    <location>
        <begin position="136"/>
        <end position="146"/>
    </location>
</feature>
<feature type="domain" description="MRG" evidence="2">
    <location>
        <begin position="112"/>
        <end position="267"/>
    </location>
</feature>
<evidence type="ECO:0000313" key="4">
    <source>
        <dbReference type="Proteomes" id="UP000693970"/>
    </source>
</evidence>
<dbReference type="InterPro" id="IPR008676">
    <property type="entry name" value="MRG"/>
</dbReference>
<comment type="caution">
    <text evidence="3">The sequence shown here is derived from an EMBL/GenBank/DDBJ whole genome shotgun (WGS) entry which is preliminary data.</text>
</comment>
<feature type="region of interest" description="Disordered" evidence="1">
    <location>
        <begin position="132"/>
        <end position="166"/>
    </location>
</feature>
<gene>
    <name evidence="3" type="ORF">IV203_007901</name>
</gene>
<dbReference type="GO" id="GO:0005634">
    <property type="term" value="C:nucleus"/>
    <property type="evidence" value="ECO:0007669"/>
    <property type="project" value="InterPro"/>
</dbReference>
<proteinExistence type="predicted"/>
<keyword evidence="4" id="KW-1185">Reference proteome</keyword>
<evidence type="ECO:0000313" key="3">
    <source>
        <dbReference type="EMBL" id="KAG7351853.1"/>
    </source>
</evidence>
<dbReference type="GO" id="GO:0006325">
    <property type="term" value="P:chromatin organization"/>
    <property type="evidence" value="ECO:0007669"/>
    <property type="project" value="InterPro"/>
</dbReference>
<accession>A0A9K3PLM9</accession>
<protein>
    <submittedName>
        <fullName evidence="3">MRG family protein</fullName>
    </submittedName>
</protein>
<organism evidence="3 4">
    <name type="scientific">Nitzschia inconspicua</name>
    <dbReference type="NCBI Taxonomy" id="303405"/>
    <lineage>
        <taxon>Eukaryota</taxon>
        <taxon>Sar</taxon>
        <taxon>Stramenopiles</taxon>
        <taxon>Ochrophyta</taxon>
        <taxon>Bacillariophyta</taxon>
        <taxon>Bacillariophyceae</taxon>
        <taxon>Bacillariophycidae</taxon>
        <taxon>Bacillariales</taxon>
        <taxon>Bacillariaceae</taxon>
        <taxon>Nitzschia</taxon>
    </lineage>
</organism>
<dbReference type="PROSITE" id="PS51640">
    <property type="entry name" value="MRG"/>
    <property type="match status" value="1"/>
</dbReference>
<dbReference type="PANTHER" id="PTHR10880">
    <property type="entry name" value="MORTALITY FACTOR 4-LIKE PROTEIN"/>
    <property type="match status" value="1"/>
</dbReference>
<feature type="region of interest" description="Disordered" evidence="1">
    <location>
        <begin position="1"/>
        <end position="63"/>
    </location>
</feature>
<feature type="region of interest" description="Disordered" evidence="1">
    <location>
        <begin position="283"/>
        <end position="321"/>
    </location>
</feature>
<name>A0A9K3PLM9_9STRA</name>
<reference evidence="3" key="1">
    <citation type="journal article" date="2021" name="Sci. Rep.">
        <title>Diploid genomic architecture of Nitzschia inconspicua, an elite biomass production diatom.</title>
        <authorList>
            <person name="Oliver A."/>
            <person name="Podell S."/>
            <person name="Pinowska A."/>
            <person name="Traller J.C."/>
            <person name="Smith S.R."/>
            <person name="McClure R."/>
            <person name="Beliaev A."/>
            <person name="Bohutskyi P."/>
            <person name="Hill E.A."/>
            <person name="Rabines A."/>
            <person name="Zheng H."/>
            <person name="Allen L.Z."/>
            <person name="Kuo A."/>
            <person name="Grigoriev I.V."/>
            <person name="Allen A.E."/>
            <person name="Hazlebeck D."/>
            <person name="Allen E.E."/>
        </authorList>
    </citation>
    <scope>NUCLEOTIDE SEQUENCE</scope>
    <source>
        <strain evidence="3">Hildebrandi</strain>
    </source>
</reference>
<dbReference type="GO" id="GO:0000123">
    <property type="term" value="C:histone acetyltransferase complex"/>
    <property type="evidence" value="ECO:0007669"/>
    <property type="project" value="TreeGrafter"/>
</dbReference>